<comment type="caution">
    <text evidence="1">The sequence shown here is derived from an EMBL/GenBank/DDBJ whole genome shotgun (WGS) entry which is preliminary data.</text>
</comment>
<gene>
    <name evidence="1" type="ORF">ILYODFUR_001993</name>
</gene>
<dbReference type="EMBL" id="JAHRIQ010092774">
    <property type="protein sequence ID" value="MEQ2250549.1"/>
    <property type="molecule type" value="Genomic_DNA"/>
</dbReference>
<proteinExistence type="predicted"/>
<evidence type="ECO:0000313" key="1">
    <source>
        <dbReference type="EMBL" id="MEQ2250549.1"/>
    </source>
</evidence>
<organism evidence="1 2">
    <name type="scientific">Ilyodon furcidens</name>
    <name type="common">goldbreast splitfin</name>
    <dbReference type="NCBI Taxonomy" id="33524"/>
    <lineage>
        <taxon>Eukaryota</taxon>
        <taxon>Metazoa</taxon>
        <taxon>Chordata</taxon>
        <taxon>Craniata</taxon>
        <taxon>Vertebrata</taxon>
        <taxon>Euteleostomi</taxon>
        <taxon>Actinopterygii</taxon>
        <taxon>Neopterygii</taxon>
        <taxon>Teleostei</taxon>
        <taxon>Neoteleostei</taxon>
        <taxon>Acanthomorphata</taxon>
        <taxon>Ovalentaria</taxon>
        <taxon>Atherinomorphae</taxon>
        <taxon>Cyprinodontiformes</taxon>
        <taxon>Goodeidae</taxon>
        <taxon>Ilyodon</taxon>
    </lineage>
</organism>
<reference evidence="1 2" key="1">
    <citation type="submission" date="2021-06" db="EMBL/GenBank/DDBJ databases">
        <authorList>
            <person name="Palmer J.M."/>
        </authorList>
    </citation>
    <scope>NUCLEOTIDE SEQUENCE [LARGE SCALE GENOMIC DNA]</scope>
    <source>
        <strain evidence="2">if_2019</strain>
        <tissue evidence="1">Muscle</tissue>
    </source>
</reference>
<name>A0ABV0UZH1_9TELE</name>
<feature type="non-terminal residue" evidence="1">
    <location>
        <position position="1"/>
    </location>
</feature>
<sequence length="121" mass="13948">KYWLQLASQPFSGLSLPTLCRSPLEPPSKLSMGTEASISIGTSFLSRDFTFSRCHLHITLNQNPQWARRRENKKNKTTESKKHNCGVTVLSHAHQHFMKWRCDKILTVFTCVSMRVCKRRG</sequence>
<accession>A0ABV0UZH1</accession>
<evidence type="ECO:0000313" key="2">
    <source>
        <dbReference type="Proteomes" id="UP001482620"/>
    </source>
</evidence>
<keyword evidence="2" id="KW-1185">Reference proteome</keyword>
<dbReference type="Proteomes" id="UP001482620">
    <property type="component" value="Unassembled WGS sequence"/>
</dbReference>
<protein>
    <submittedName>
        <fullName evidence="1">Uncharacterized protein</fullName>
    </submittedName>
</protein>
<feature type="non-terminal residue" evidence="1">
    <location>
        <position position="121"/>
    </location>
</feature>